<dbReference type="InterPro" id="IPR050786">
    <property type="entry name" value="EFG1_rRNA-proc"/>
</dbReference>
<dbReference type="PANTHER" id="PTHR33911">
    <property type="entry name" value="RRNA-PROCESSING PROTEIN EFG1"/>
    <property type="match status" value="1"/>
</dbReference>
<comment type="subcellular location">
    <subcellularLocation>
        <location evidence="1">Nucleus</location>
        <location evidence="1">Nucleolus</location>
    </subcellularLocation>
</comment>
<evidence type="ECO:0000256" key="4">
    <source>
        <dbReference type="ARBA" id="ARBA00019827"/>
    </source>
</evidence>
<dbReference type="AlphaFoldDB" id="A0A5C3LBM0"/>
<keyword evidence="6 8" id="KW-0175">Coiled coil</keyword>
<evidence type="ECO:0000256" key="5">
    <source>
        <dbReference type="ARBA" id="ARBA00022552"/>
    </source>
</evidence>
<feature type="non-terminal residue" evidence="10">
    <location>
        <position position="259"/>
    </location>
</feature>
<evidence type="ECO:0000313" key="11">
    <source>
        <dbReference type="Proteomes" id="UP000307440"/>
    </source>
</evidence>
<dbReference type="GO" id="GO:0000462">
    <property type="term" value="P:maturation of SSU-rRNA from tricistronic rRNA transcript (SSU-rRNA, 5.8S rRNA, LSU-rRNA)"/>
    <property type="evidence" value="ECO:0007669"/>
    <property type="project" value="TreeGrafter"/>
</dbReference>
<feature type="coiled-coil region" evidence="8">
    <location>
        <begin position="64"/>
        <end position="126"/>
    </location>
</feature>
<feature type="compositionally biased region" description="Acidic residues" evidence="9">
    <location>
        <begin position="234"/>
        <end position="245"/>
    </location>
</feature>
<gene>
    <name evidence="10" type="ORF">FA15DRAFT_559879</name>
</gene>
<evidence type="ECO:0000256" key="2">
    <source>
        <dbReference type="ARBA" id="ARBA00006916"/>
    </source>
</evidence>
<sequence>MAPIRTKDSNKNAEASSSNKKTSSPQQRKYQPKASAVPGKQKIKSLLRQARRLLAKDKLAADKRVETERRIKALEAELEQADQVNKERTLATRYHKVKFFERQKVMRKVKQTKKELESAAGSAKTKLEKQLLEERINLNYILHYPKTKKYVSLFPPEVREGVASETFSADAEKTNKAREEVREWVRGCMEKNELSVEPEHQLLPGQSRAKAPATSQYSVALETNTKGQKGSEPSLDDDIGADDFFENGSGEESGEGSDD</sequence>
<evidence type="ECO:0000313" key="10">
    <source>
        <dbReference type="EMBL" id="TFK25708.1"/>
    </source>
</evidence>
<dbReference type="Pfam" id="PF10153">
    <property type="entry name" value="Efg1"/>
    <property type="match status" value="1"/>
</dbReference>
<feature type="region of interest" description="Disordered" evidence="9">
    <location>
        <begin position="1"/>
        <end position="42"/>
    </location>
</feature>
<dbReference type="PANTHER" id="PTHR33911:SF1">
    <property type="entry name" value="RRNA-PROCESSING PROTEIN EFG1"/>
    <property type="match status" value="1"/>
</dbReference>
<feature type="region of interest" description="Disordered" evidence="9">
    <location>
        <begin position="196"/>
        <end position="259"/>
    </location>
</feature>
<evidence type="ECO:0000256" key="7">
    <source>
        <dbReference type="ARBA" id="ARBA00023242"/>
    </source>
</evidence>
<keyword evidence="7" id="KW-0539">Nucleus</keyword>
<keyword evidence="11" id="KW-1185">Reference proteome</keyword>
<dbReference type="STRING" id="230819.A0A5C3LBM0"/>
<organism evidence="10 11">
    <name type="scientific">Coprinopsis marcescibilis</name>
    <name type="common">Agaric fungus</name>
    <name type="synonym">Psathyrella marcescibilis</name>
    <dbReference type="NCBI Taxonomy" id="230819"/>
    <lineage>
        <taxon>Eukaryota</taxon>
        <taxon>Fungi</taxon>
        <taxon>Dikarya</taxon>
        <taxon>Basidiomycota</taxon>
        <taxon>Agaricomycotina</taxon>
        <taxon>Agaricomycetes</taxon>
        <taxon>Agaricomycetidae</taxon>
        <taxon>Agaricales</taxon>
        <taxon>Agaricineae</taxon>
        <taxon>Psathyrellaceae</taxon>
        <taxon>Coprinopsis</taxon>
    </lineage>
</organism>
<protein>
    <recommendedName>
        <fullName evidence="3">rRNA-processing protein EFG1</fullName>
    </recommendedName>
    <alternativeName>
        <fullName evidence="4">rRNA-processing protein efg1</fullName>
    </alternativeName>
</protein>
<feature type="compositionally biased region" description="Basic and acidic residues" evidence="9">
    <location>
        <begin position="1"/>
        <end position="11"/>
    </location>
</feature>
<feature type="compositionally biased region" description="Polar residues" evidence="9">
    <location>
        <begin position="213"/>
        <end position="228"/>
    </location>
</feature>
<evidence type="ECO:0000256" key="3">
    <source>
        <dbReference type="ARBA" id="ARBA00018689"/>
    </source>
</evidence>
<accession>A0A5C3LBM0</accession>
<evidence type="ECO:0000256" key="6">
    <source>
        <dbReference type="ARBA" id="ARBA00023054"/>
    </source>
</evidence>
<reference evidence="10 11" key="1">
    <citation type="journal article" date="2019" name="Nat. Ecol. Evol.">
        <title>Megaphylogeny resolves global patterns of mushroom evolution.</title>
        <authorList>
            <person name="Varga T."/>
            <person name="Krizsan K."/>
            <person name="Foldi C."/>
            <person name="Dima B."/>
            <person name="Sanchez-Garcia M."/>
            <person name="Sanchez-Ramirez S."/>
            <person name="Szollosi G.J."/>
            <person name="Szarkandi J.G."/>
            <person name="Papp V."/>
            <person name="Albert L."/>
            <person name="Andreopoulos W."/>
            <person name="Angelini C."/>
            <person name="Antonin V."/>
            <person name="Barry K.W."/>
            <person name="Bougher N.L."/>
            <person name="Buchanan P."/>
            <person name="Buyck B."/>
            <person name="Bense V."/>
            <person name="Catcheside P."/>
            <person name="Chovatia M."/>
            <person name="Cooper J."/>
            <person name="Damon W."/>
            <person name="Desjardin D."/>
            <person name="Finy P."/>
            <person name="Geml J."/>
            <person name="Haridas S."/>
            <person name="Hughes K."/>
            <person name="Justo A."/>
            <person name="Karasinski D."/>
            <person name="Kautmanova I."/>
            <person name="Kiss B."/>
            <person name="Kocsube S."/>
            <person name="Kotiranta H."/>
            <person name="LaButti K.M."/>
            <person name="Lechner B.E."/>
            <person name="Liimatainen K."/>
            <person name="Lipzen A."/>
            <person name="Lukacs Z."/>
            <person name="Mihaltcheva S."/>
            <person name="Morgado L.N."/>
            <person name="Niskanen T."/>
            <person name="Noordeloos M.E."/>
            <person name="Ohm R.A."/>
            <person name="Ortiz-Santana B."/>
            <person name="Ovrebo C."/>
            <person name="Racz N."/>
            <person name="Riley R."/>
            <person name="Savchenko A."/>
            <person name="Shiryaev A."/>
            <person name="Soop K."/>
            <person name="Spirin V."/>
            <person name="Szebenyi C."/>
            <person name="Tomsovsky M."/>
            <person name="Tulloss R.E."/>
            <person name="Uehling J."/>
            <person name="Grigoriev I.V."/>
            <person name="Vagvolgyi C."/>
            <person name="Papp T."/>
            <person name="Martin F.M."/>
            <person name="Miettinen O."/>
            <person name="Hibbett D.S."/>
            <person name="Nagy L.G."/>
        </authorList>
    </citation>
    <scope>NUCLEOTIDE SEQUENCE [LARGE SCALE GENOMIC DNA]</scope>
    <source>
        <strain evidence="10 11">CBS 121175</strain>
    </source>
</reference>
<keyword evidence="5" id="KW-0698">rRNA processing</keyword>
<evidence type="ECO:0000256" key="8">
    <source>
        <dbReference type="SAM" id="Coils"/>
    </source>
</evidence>
<evidence type="ECO:0000256" key="1">
    <source>
        <dbReference type="ARBA" id="ARBA00004604"/>
    </source>
</evidence>
<evidence type="ECO:0000256" key="9">
    <source>
        <dbReference type="SAM" id="MobiDB-lite"/>
    </source>
</evidence>
<dbReference type="EMBL" id="ML210183">
    <property type="protein sequence ID" value="TFK25708.1"/>
    <property type="molecule type" value="Genomic_DNA"/>
</dbReference>
<dbReference type="InterPro" id="IPR019310">
    <property type="entry name" value="Efg1"/>
</dbReference>
<proteinExistence type="inferred from homology"/>
<dbReference type="GO" id="GO:0030688">
    <property type="term" value="C:preribosome, small subunit precursor"/>
    <property type="evidence" value="ECO:0007669"/>
    <property type="project" value="TreeGrafter"/>
</dbReference>
<dbReference type="OrthoDB" id="47732at2759"/>
<feature type="compositionally biased region" description="Low complexity" evidence="9">
    <location>
        <begin position="12"/>
        <end position="24"/>
    </location>
</feature>
<comment type="similarity">
    <text evidence="2">Belongs to the EFG1 family.</text>
</comment>
<name>A0A5C3LBM0_COPMA</name>
<dbReference type="Proteomes" id="UP000307440">
    <property type="component" value="Unassembled WGS sequence"/>
</dbReference>
<dbReference type="GO" id="GO:0005730">
    <property type="term" value="C:nucleolus"/>
    <property type="evidence" value="ECO:0007669"/>
    <property type="project" value="UniProtKB-SubCell"/>
</dbReference>